<dbReference type="InterPro" id="IPR021243">
    <property type="entry name" value="DUF2804"/>
</dbReference>
<dbReference type="Proteomes" id="UP001204142">
    <property type="component" value="Unassembled WGS sequence"/>
</dbReference>
<dbReference type="PANTHER" id="PTHR35868:SF4">
    <property type="entry name" value="DUF2804 DOMAIN-CONTAINING PROTEIN"/>
    <property type="match status" value="1"/>
</dbReference>
<dbReference type="Pfam" id="PF10974">
    <property type="entry name" value="DUF2804"/>
    <property type="match status" value="1"/>
</dbReference>
<comment type="caution">
    <text evidence="1">The sequence shown here is derived from an EMBL/GenBank/DDBJ whole genome shotgun (WGS) entry which is preliminary data.</text>
</comment>
<keyword evidence="2" id="KW-1185">Reference proteome</keyword>
<evidence type="ECO:0000313" key="1">
    <source>
        <dbReference type="EMBL" id="MCQ8896107.1"/>
    </source>
</evidence>
<accession>A0ABT1WHB4</accession>
<proteinExistence type="predicted"/>
<protein>
    <submittedName>
        <fullName evidence="1">DUF2804 domain-containing protein</fullName>
    </submittedName>
</protein>
<dbReference type="RefSeq" id="WP_256763860.1">
    <property type="nucleotide sequence ID" value="NZ_JANIGO010000002.1"/>
</dbReference>
<reference evidence="1 2" key="1">
    <citation type="submission" date="2022-07" db="EMBL/GenBank/DDBJ databases">
        <authorList>
            <person name="Xamxidin M."/>
            <person name="Wu M."/>
        </authorList>
    </citation>
    <scope>NUCLEOTIDE SEQUENCE [LARGE SCALE GENOMIC DNA]</scope>
    <source>
        <strain evidence="1 2">NBRC 111650</strain>
    </source>
</reference>
<dbReference type="PANTHER" id="PTHR35868">
    <property type="entry name" value="DUF2804 DOMAIN-CONTAINING PROTEIN-RELATED"/>
    <property type="match status" value="1"/>
</dbReference>
<sequence>MNLIQPNGQPQWGRFDALPSDINWRDYDARTALGHPRSVWVKPWLMKHFDFYGLTAPNFTLGVGLVRLGLVNSAFAYWAQDGVLRERVQFDLPMDAGLTVDYRPLGTTRWRHPWRSNHHITSHRQANLRRLEFRLGSYLNGEVELRCNDDEALSMNTPIGNTGFAYAQKTSGCPVQGYIQCGGTTLELPEHTGCYHDWTAGFLRRETFWNWACATGMDHRTRTRLSVNLARGVNETSAHENVVWVNGRRHDLPLTLFDYDRDNVMAPWRVYSQCGQVDLYFKPTGQIDDHRNLGLLASRFNQCHGEFSGTLSVPGLGQTFHAQSFTGWCEDHYAKW</sequence>
<dbReference type="EMBL" id="JANIGO010000002">
    <property type="protein sequence ID" value="MCQ8896107.1"/>
    <property type="molecule type" value="Genomic_DNA"/>
</dbReference>
<name>A0ABT1WHB4_9BURK</name>
<gene>
    <name evidence="1" type="ORF">NQT62_06610</name>
</gene>
<evidence type="ECO:0000313" key="2">
    <source>
        <dbReference type="Proteomes" id="UP001204142"/>
    </source>
</evidence>
<organism evidence="1 2">
    <name type="scientific">Limnobacter humi</name>
    <dbReference type="NCBI Taxonomy" id="1778671"/>
    <lineage>
        <taxon>Bacteria</taxon>
        <taxon>Pseudomonadati</taxon>
        <taxon>Pseudomonadota</taxon>
        <taxon>Betaproteobacteria</taxon>
        <taxon>Burkholderiales</taxon>
        <taxon>Burkholderiaceae</taxon>
        <taxon>Limnobacter</taxon>
    </lineage>
</organism>